<evidence type="ECO:0000256" key="1">
    <source>
        <dbReference type="SAM" id="Phobius"/>
    </source>
</evidence>
<feature type="transmembrane region" description="Helical" evidence="1">
    <location>
        <begin position="222"/>
        <end position="240"/>
    </location>
</feature>
<keyword evidence="3" id="KW-1185">Reference proteome</keyword>
<dbReference type="InterPro" id="IPR007404">
    <property type="entry name" value="YdjM-like"/>
</dbReference>
<dbReference type="OrthoDB" id="2608990at2"/>
<evidence type="ECO:0000313" key="3">
    <source>
        <dbReference type="Proteomes" id="UP000267798"/>
    </source>
</evidence>
<dbReference type="AlphaFoldDB" id="A0A3A6PNI7"/>
<dbReference type="EMBL" id="QXQB01000001">
    <property type="protein sequence ID" value="RJX40948.1"/>
    <property type="molecule type" value="Genomic_DNA"/>
</dbReference>
<feature type="transmembrane region" description="Helical" evidence="1">
    <location>
        <begin position="69"/>
        <end position="93"/>
    </location>
</feature>
<dbReference type="RefSeq" id="WP_120106982.1">
    <property type="nucleotide sequence ID" value="NZ_QXQB01000001.1"/>
</dbReference>
<protein>
    <recommendedName>
        <fullName evidence="4">Metal-dependent hydrolase</fullName>
    </recommendedName>
</protein>
<reference evidence="2 3" key="1">
    <citation type="submission" date="2018-09" db="EMBL/GenBank/DDBJ databases">
        <title>Paenibacillus aracenensis nov. sp. isolated from a cave in southern Spain.</title>
        <authorList>
            <person name="Jurado V."/>
            <person name="Gutierrez-Patricio S."/>
            <person name="Gonzalez-Pimentel J.L."/>
            <person name="Miller A.Z."/>
            <person name="Laiz L."/>
            <person name="Saiz-Jimenez C."/>
        </authorList>
    </citation>
    <scope>NUCLEOTIDE SEQUENCE [LARGE SCALE GENOMIC DNA]</scope>
    <source>
        <strain evidence="2 3">JCM 19203</strain>
    </source>
</reference>
<gene>
    <name evidence="2" type="ORF">D3P09_02715</name>
</gene>
<feature type="transmembrane region" description="Helical" evidence="1">
    <location>
        <begin position="105"/>
        <end position="122"/>
    </location>
</feature>
<name>A0A3A6PNI7_9BACL</name>
<proteinExistence type="predicted"/>
<keyword evidence="1" id="KW-0812">Transmembrane</keyword>
<dbReference type="Pfam" id="PF04307">
    <property type="entry name" value="YdjM"/>
    <property type="match status" value="1"/>
</dbReference>
<keyword evidence="1" id="KW-1133">Transmembrane helix</keyword>
<comment type="caution">
    <text evidence="2">The sequence shown here is derived from an EMBL/GenBank/DDBJ whole genome shotgun (WGS) entry which is preliminary data.</text>
</comment>
<keyword evidence="1" id="KW-0472">Membrane</keyword>
<feature type="transmembrane region" description="Helical" evidence="1">
    <location>
        <begin position="170"/>
        <end position="186"/>
    </location>
</feature>
<sequence>MNKSGHLALGVASAAVGLLQIPKSLSATETIVFMAAAAVASLLPDLDHKTSTMSNLVQLKAKYRSLSKVVGGILLAVGILSWVMGWGMAALLIGGGSAALGLSRLRNIALLLAGITLLYIHFQLGSHWIVAVMGGALCIMPAVKHRGFIHSPEFAVLLSIGLYTFQQEQTSIVQAAAIGLIIGWWAHLLGDIFGREGITFLVLPKIKLALRWFDNGGIVEKVIARSLWLISVPLVVYYLLQSSGSREILTILQ</sequence>
<evidence type="ECO:0008006" key="4">
    <source>
        <dbReference type="Google" id="ProtNLM"/>
    </source>
</evidence>
<dbReference type="Proteomes" id="UP000267798">
    <property type="component" value="Unassembled WGS sequence"/>
</dbReference>
<accession>A0A3A6PNI7</accession>
<organism evidence="2 3">
    <name type="scientific">Paenibacillus pinisoli</name>
    <dbReference type="NCBI Taxonomy" id="1276110"/>
    <lineage>
        <taxon>Bacteria</taxon>
        <taxon>Bacillati</taxon>
        <taxon>Bacillota</taxon>
        <taxon>Bacilli</taxon>
        <taxon>Bacillales</taxon>
        <taxon>Paenibacillaceae</taxon>
        <taxon>Paenibacillus</taxon>
    </lineage>
</organism>
<evidence type="ECO:0000313" key="2">
    <source>
        <dbReference type="EMBL" id="RJX40948.1"/>
    </source>
</evidence>